<dbReference type="GeneID" id="92943152"/>
<comment type="subcellular location">
    <subcellularLocation>
        <location evidence="1">Cell envelope</location>
    </subcellularLocation>
</comment>
<proteinExistence type="inferred from homology"/>
<organism evidence="6 7">
    <name type="scientific">Clostridium butyricum</name>
    <dbReference type="NCBI Taxonomy" id="1492"/>
    <lineage>
        <taxon>Bacteria</taxon>
        <taxon>Bacillati</taxon>
        <taxon>Bacillota</taxon>
        <taxon>Clostridia</taxon>
        <taxon>Eubacteriales</taxon>
        <taxon>Clostridiaceae</taxon>
        <taxon>Clostridium</taxon>
    </lineage>
</organism>
<gene>
    <name evidence="6" type="ORF">FF104_03310</name>
</gene>
<dbReference type="GO" id="GO:0030246">
    <property type="term" value="F:carbohydrate binding"/>
    <property type="evidence" value="ECO:0007669"/>
    <property type="project" value="UniProtKB-ARBA"/>
</dbReference>
<keyword evidence="3 4" id="KW-0732">Signal</keyword>
<name>A0AAP9RCA7_CLOBU</name>
<dbReference type="GO" id="GO:0030313">
    <property type="term" value="C:cell envelope"/>
    <property type="evidence" value="ECO:0007669"/>
    <property type="project" value="UniProtKB-SubCell"/>
</dbReference>
<feature type="domain" description="Periplasmic binding protein" evidence="5">
    <location>
        <begin position="77"/>
        <end position="311"/>
    </location>
</feature>
<comment type="similarity">
    <text evidence="2">Belongs to the bacterial solute-binding protein 2 family.</text>
</comment>
<dbReference type="EMBL" id="CP040626">
    <property type="protein sequence ID" value="QMW90008.1"/>
    <property type="molecule type" value="Genomic_DNA"/>
</dbReference>
<dbReference type="CDD" id="cd06309">
    <property type="entry name" value="PBP1_galactofuranose_YtfQ-like"/>
    <property type="match status" value="1"/>
</dbReference>
<dbReference type="InterPro" id="IPR025997">
    <property type="entry name" value="SBP_2_dom"/>
</dbReference>
<dbReference type="AlphaFoldDB" id="A0AAP9RCA7"/>
<dbReference type="InterPro" id="IPR028082">
    <property type="entry name" value="Peripla_BP_I"/>
</dbReference>
<dbReference type="SUPFAM" id="SSF53822">
    <property type="entry name" value="Periplasmic binding protein-like I"/>
    <property type="match status" value="1"/>
</dbReference>
<sequence length="337" mass="36174">MRFKKVLSLVASTVLCIGMLSGCGGAASTSSGSASGSGSADAGGKKVIGFAQVGAESGWRTAETDSIKSIPTLDSNFDLKFSDGQQKQENQIKAIRSFIAQKVDLIALDPVVETGWDTVLQEAKDADIPVVIVDRSVQVSDESLYKCFLGSDMEEEGRKAAQIVIDQFGADATLNIAELQGTVGSTAMVGRQKGFNAVIEEKAPNYKIIKSQTGDFTRAKGKEVMEAFLKSDGANINVLWSHNDDMAVGAIQAIEEYGLQPGKDIYIISCDGIKDMFELMAEGKSNAIVECNPLLGPQLLEVAQKILKGEEVERNIKSNESTFLQKDAATELPNRQY</sequence>
<feature type="chain" id="PRO_5042975860" evidence="4">
    <location>
        <begin position="27"/>
        <end position="337"/>
    </location>
</feature>
<protein>
    <submittedName>
        <fullName evidence="6">ABC transporter substrate-binding protein</fullName>
    </submittedName>
</protein>
<accession>A0AAP9RCA7</accession>
<feature type="signal peptide" evidence="4">
    <location>
        <begin position="1"/>
        <end position="26"/>
    </location>
</feature>
<reference evidence="6 7" key="1">
    <citation type="submission" date="2019-05" db="EMBL/GenBank/DDBJ databases">
        <authorList>
            <person name="Schori C."/>
            <person name="Ahrens C."/>
        </authorList>
    </citation>
    <scope>NUCLEOTIDE SEQUENCE [LARGE SCALE GENOMIC DNA]</scope>
    <source>
        <strain evidence="6 7">DSM 10702</strain>
    </source>
</reference>
<evidence type="ECO:0000256" key="4">
    <source>
        <dbReference type="SAM" id="SignalP"/>
    </source>
</evidence>
<dbReference type="Proteomes" id="UP000515243">
    <property type="component" value="Chromosome 1"/>
</dbReference>
<evidence type="ECO:0000256" key="2">
    <source>
        <dbReference type="ARBA" id="ARBA00007639"/>
    </source>
</evidence>
<dbReference type="PANTHER" id="PTHR46847:SF3">
    <property type="entry name" value="GALACTOFURANOSE-BINDING PROTEIN YTFQ"/>
    <property type="match status" value="1"/>
</dbReference>
<dbReference type="RefSeq" id="WP_035764793.1">
    <property type="nucleotide sequence ID" value="NZ_AP019716.1"/>
</dbReference>
<evidence type="ECO:0000313" key="7">
    <source>
        <dbReference type="Proteomes" id="UP000515243"/>
    </source>
</evidence>
<dbReference type="Pfam" id="PF13407">
    <property type="entry name" value="Peripla_BP_4"/>
    <property type="match status" value="1"/>
</dbReference>
<evidence type="ECO:0000313" key="6">
    <source>
        <dbReference type="EMBL" id="QMW90008.1"/>
    </source>
</evidence>
<evidence type="ECO:0000259" key="5">
    <source>
        <dbReference type="Pfam" id="PF13407"/>
    </source>
</evidence>
<evidence type="ECO:0000256" key="1">
    <source>
        <dbReference type="ARBA" id="ARBA00004196"/>
    </source>
</evidence>
<evidence type="ECO:0000256" key="3">
    <source>
        <dbReference type="ARBA" id="ARBA00022729"/>
    </source>
</evidence>
<dbReference type="PANTHER" id="PTHR46847">
    <property type="entry name" value="D-ALLOSE-BINDING PERIPLASMIC PROTEIN-RELATED"/>
    <property type="match status" value="1"/>
</dbReference>
<dbReference type="PROSITE" id="PS51257">
    <property type="entry name" value="PROKAR_LIPOPROTEIN"/>
    <property type="match status" value="1"/>
</dbReference>
<dbReference type="Gene3D" id="3.40.50.2300">
    <property type="match status" value="2"/>
</dbReference>